<gene>
    <name evidence="2" type="ORF">BGZ99_008574</name>
</gene>
<organism evidence="2 3">
    <name type="scientific">Dissophora globulifera</name>
    <dbReference type="NCBI Taxonomy" id="979702"/>
    <lineage>
        <taxon>Eukaryota</taxon>
        <taxon>Fungi</taxon>
        <taxon>Fungi incertae sedis</taxon>
        <taxon>Mucoromycota</taxon>
        <taxon>Mortierellomycotina</taxon>
        <taxon>Mortierellomycetes</taxon>
        <taxon>Mortierellales</taxon>
        <taxon>Mortierellaceae</taxon>
        <taxon>Dissophora</taxon>
    </lineage>
</organism>
<evidence type="ECO:0000313" key="2">
    <source>
        <dbReference type="EMBL" id="KAG0313808.1"/>
    </source>
</evidence>
<dbReference type="InterPro" id="IPR052972">
    <property type="entry name" value="Sacsin_chaperone_reg"/>
</dbReference>
<dbReference type="InterPro" id="IPR036890">
    <property type="entry name" value="HATPase_C_sf"/>
</dbReference>
<sequence length="1417" mass="161676">LTENDFYALSRLGVGNKRDDSSKIGRHGLGFNSVYHFTDVPSVVSGSYIGFFDPRLEFLPPIRTERGLISQGGQRCEFLKLKGDALADQLAPYKGIFGCDMESHFPGTIFRLPLRTLDSISKLHDTNSSRLGDTWQLSNIQDMMRKWVRESEVAMLFLDNLRVIELSDNDKLDMRTTKTPVSGAFEQKLHSRGGSDALSQIVQVRLAGDGFGKGFQRKWLVRSERGFPPNTPQFVKGLADKNHWNPHRGIALPLALTSKEFDEFKGRIFTHLPTMIATEAPFHIHGLFALTSNRKSLAGGSDEQDYKFIWNRFLLSECLPMTAIRAFETFLKWQFRDPSHDGPKSMDIGRATQTYFRYWPIKGRNDIGHLSRFIEAFMRAAHTSAVFPCRFSRKKPEVEGLEGQDIVFTGNIAPPEDLLTVIRGSLQIAGYNLCDCPVAVQRRIEDEWKRVPQLPFQQINDDHVRKLIRDDPMFIPNKVKTFEGKSWILEFTLKALLDPKSTHTEPIAGLSLLPLMNGEWKPLQPFPMYYTAREEMRELIKGKNVLVDESLFRHTKSEPKAGEPKIIYYREQILQRLIKDPTFGVMELPPAIFSSTACSEYPDGIPELYRSHFWKLLEKHKDLGDFGELQLLRDLSGNMLPLKYCKGLEISHMESSVRRRVERLSAAMIDMGFTIYNAEANNKHPYLNEQAPKCTASLLARAIARRCSAIVETRVFTQDEATAMREIILAAGSELKSEAAPLGKLKIWPSWGTIDNKGFQLIAAEGSYYMEGQYDLTSLGAFSDIMRSPYCEHFSTMGARPLNLVQALQTRVMPKFWDKTLTCTGATRAAYLDILRHLIRSATPVGKKADHGAKQLLQSGRIILTRDNTFKTSRELFDPLDPVISVVFADESVRFPAQIVWDTVVQKKHLFAFRSQNDSTVMSECATHLLDLTKGFTILGPQDVRSRASFFVQHVYLTSVHSGINWMDPKWEIVPSQVAQTSPHSDLVPEVGAYMSFAELVDPQYLEVVWTQRAFFPDQLKPSSAFKTRFPEVGVASMESIVYHLSALVKDLAPLWTSEEQQLHLRMSLLKVYQALDELVTKNETNKKKLSDLLTAHLRVPYILNGQAEDPSKQESWLWPSQLMLDIDNDMQRHKVVHKSLEKFRNFLVVAGVPQMQKVEGRVAVPEGRRKGDIENRLTNCFESQDRHNGFMDVRFKFSSGQQILAHKFMLVHANQYFARRFTGAWAEYTVRDPSEPNIEVIDLSSFQDETYEAFWGLLYYFYTDELIHSNGPALPNDTRVQDVGVHGNRGADDLRDRVQYLMELQHLSDQYETPRLKSLIASEIVLGQKIMHSNVFNVLAHATQNQCKDIQGYCEKYLRKNASSVRNYVDGELQFYKRSLEELADDDDKGAQRADLKREIEELEGHLQELEKLPKS</sequence>
<comment type="caution">
    <text evidence="2">The sequence shown here is derived from an EMBL/GenBank/DDBJ whole genome shotgun (WGS) entry which is preliminary data.</text>
</comment>
<dbReference type="CDD" id="cd18186">
    <property type="entry name" value="BTB_POZ_ZBTB_KLHL-like"/>
    <property type="match status" value="1"/>
</dbReference>
<dbReference type="SUPFAM" id="SSF54695">
    <property type="entry name" value="POZ domain"/>
    <property type="match status" value="1"/>
</dbReference>
<dbReference type="InterPro" id="IPR011333">
    <property type="entry name" value="SKP1/BTB/POZ_sf"/>
</dbReference>
<feature type="non-terminal residue" evidence="2">
    <location>
        <position position="1"/>
    </location>
</feature>
<name>A0A9P6UPI6_9FUNG</name>
<proteinExistence type="predicted"/>
<keyword evidence="3" id="KW-1185">Reference proteome</keyword>
<dbReference type="Gene3D" id="3.30.710.10">
    <property type="entry name" value="Potassium Channel Kv1.1, Chain A"/>
    <property type="match status" value="1"/>
</dbReference>
<protein>
    <recommendedName>
        <fullName evidence="1">BTB domain-containing protein</fullName>
    </recommendedName>
</protein>
<dbReference type="PANTHER" id="PTHR15600:SF42">
    <property type="entry name" value="SACSIN"/>
    <property type="match status" value="1"/>
</dbReference>
<dbReference type="SUPFAM" id="SSF55874">
    <property type="entry name" value="ATPase domain of HSP90 chaperone/DNA topoisomerase II/histidine kinase"/>
    <property type="match status" value="1"/>
</dbReference>
<dbReference type="Pfam" id="PF25794">
    <property type="entry name" value="SACS"/>
    <property type="match status" value="1"/>
</dbReference>
<dbReference type="InterPro" id="IPR058210">
    <property type="entry name" value="SACS/Nov_dom"/>
</dbReference>
<dbReference type="GO" id="GO:0030544">
    <property type="term" value="F:Hsp70 protein binding"/>
    <property type="evidence" value="ECO:0007669"/>
    <property type="project" value="TreeGrafter"/>
</dbReference>
<dbReference type="Proteomes" id="UP000738325">
    <property type="component" value="Unassembled WGS sequence"/>
</dbReference>
<dbReference type="OrthoDB" id="1262810at2759"/>
<dbReference type="InterPro" id="IPR000210">
    <property type="entry name" value="BTB/POZ_dom"/>
</dbReference>
<dbReference type="PANTHER" id="PTHR15600">
    <property type="entry name" value="SACSIN"/>
    <property type="match status" value="1"/>
</dbReference>
<feature type="domain" description="BTB" evidence="1">
    <location>
        <begin position="1192"/>
        <end position="1271"/>
    </location>
</feature>
<accession>A0A9P6UPI6</accession>
<reference evidence="2" key="1">
    <citation type="journal article" date="2020" name="Fungal Divers.">
        <title>Resolving the Mortierellaceae phylogeny through synthesis of multi-gene phylogenetics and phylogenomics.</title>
        <authorList>
            <person name="Vandepol N."/>
            <person name="Liber J."/>
            <person name="Desiro A."/>
            <person name="Na H."/>
            <person name="Kennedy M."/>
            <person name="Barry K."/>
            <person name="Grigoriev I.V."/>
            <person name="Miller A.N."/>
            <person name="O'Donnell K."/>
            <person name="Stajich J.E."/>
            <person name="Bonito G."/>
        </authorList>
    </citation>
    <scope>NUCLEOTIDE SEQUENCE</scope>
    <source>
        <strain evidence="2">REB-010B</strain>
    </source>
</reference>
<dbReference type="EMBL" id="JAAAIP010000671">
    <property type="protein sequence ID" value="KAG0313808.1"/>
    <property type="molecule type" value="Genomic_DNA"/>
</dbReference>
<dbReference type="Pfam" id="PF00651">
    <property type="entry name" value="BTB"/>
    <property type="match status" value="1"/>
</dbReference>
<evidence type="ECO:0000259" key="1">
    <source>
        <dbReference type="PROSITE" id="PS50097"/>
    </source>
</evidence>
<evidence type="ECO:0000313" key="3">
    <source>
        <dbReference type="Proteomes" id="UP000738325"/>
    </source>
</evidence>
<dbReference type="PROSITE" id="PS50097">
    <property type="entry name" value="BTB"/>
    <property type="match status" value="1"/>
</dbReference>
<dbReference type="SMART" id="SM00225">
    <property type="entry name" value="BTB"/>
    <property type="match status" value="1"/>
</dbReference>